<dbReference type="Proteomes" id="UP001153737">
    <property type="component" value="Chromosome 13"/>
</dbReference>
<dbReference type="AlphaFoldDB" id="A0A9N9X1A7"/>
<dbReference type="EMBL" id="OU896719">
    <property type="protein sequence ID" value="CAG9815933.1"/>
    <property type="molecule type" value="Genomic_DNA"/>
</dbReference>
<gene>
    <name evidence="1" type="ORF">PHAECO_LOCUS3697</name>
</gene>
<sequence>MLKLKVSFNHLFCPLFFSHRPRKKHIYFTSLIKTLRHFNPVSDKHFKDKIQNYWANPSIPEILSFADRLYEEEQYLEAYELLNRIRLLKEPEVLWRLARVLYIMSLDKDVTADVKWEMTKEAKKLLTIAVDIGQYLNIGGGL</sequence>
<reference evidence="1" key="2">
    <citation type="submission" date="2022-10" db="EMBL/GenBank/DDBJ databases">
        <authorList>
            <consortium name="ENA_rothamsted_submissions"/>
            <consortium name="culmorum"/>
            <person name="King R."/>
        </authorList>
    </citation>
    <scope>NUCLEOTIDE SEQUENCE</scope>
</reference>
<reference evidence="1" key="1">
    <citation type="submission" date="2022-01" db="EMBL/GenBank/DDBJ databases">
        <authorList>
            <person name="King R."/>
        </authorList>
    </citation>
    <scope>NUCLEOTIDE SEQUENCE</scope>
</reference>
<organism evidence="1 2">
    <name type="scientific">Phaedon cochleariae</name>
    <name type="common">Mustard beetle</name>
    <dbReference type="NCBI Taxonomy" id="80249"/>
    <lineage>
        <taxon>Eukaryota</taxon>
        <taxon>Metazoa</taxon>
        <taxon>Ecdysozoa</taxon>
        <taxon>Arthropoda</taxon>
        <taxon>Hexapoda</taxon>
        <taxon>Insecta</taxon>
        <taxon>Pterygota</taxon>
        <taxon>Neoptera</taxon>
        <taxon>Endopterygota</taxon>
        <taxon>Coleoptera</taxon>
        <taxon>Polyphaga</taxon>
        <taxon>Cucujiformia</taxon>
        <taxon>Chrysomeloidea</taxon>
        <taxon>Chrysomelidae</taxon>
        <taxon>Chrysomelinae</taxon>
        <taxon>Chrysomelini</taxon>
        <taxon>Phaedon</taxon>
    </lineage>
</organism>
<keyword evidence="2" id="KW-1185">Reference proteome</keyword>
<evidence type="ECO:0000313" key="2">
    <source>
        <dbReference type="Proteomes" id="UP001153737"/>
    </source>
</evidence>
<accession>A0A9N9X1A7</accession>
<evidence type="ECO:0000313" key="1">
    <source>
        <dbReference type="EMBL" id="CAG9815933.1"/>
    </source>
</evidence>
<protein>
    <submittedName>
        <fullName evidence="1">Uncharacterized protein</fullName>
    </submittedName>
</protein>
<proteinExistence type="predicted"/>
<name>A0A9N9X1A7_PHACE</name>